<gene>
    <name evidence="1" type="ORF">A9K55_002598</name>
</gene>
<dbReference type="PANTHER" id="PTHR35802:SF1">
    <property type="entry name" value="PROTEASE SYNTHASE AND SPORULATION PROTEIN PAI 2"/>
    <property type="match status" value="1"/>
</dbReference>
<dbReference type="PIRSF" id="PIRSF010372">
    <property type="entry name" value="PaiB"/>
    <property type="match status" value="1"/>
</dbReference>
<dbReference type="VEuPathDB" id="FungiDB:CCM_05227"/>
<dbReference type="InterPro" id="IPR007396">
    <property type="entry name" value="TR_PAI2-type"/>
</dbReference>
<dbReference type="SUPFAM" id="SSF50475">
    <property type="entry name" value="FMN-binding split barrel"/>
    <property type="match status" value="1"/>
</dbReference>
<dbReference type="AlphaFoldDB" id="A0A2H4S8H1"/>
<proteinExistence type="predicted"/>
<protein>
    <submittedName>
        <fullName evidence="1">FMN-binding split barrel</fullName>
    </submittedName>
</protein>
<dbReference type="OrthoDB" id="2101473at2759"/>
<dbReference type="VEuPathDB" id="FungiDB:A9K55_002598"/>
<reference evidence="1 2" key="1">
    <citation type="journal article" date="2017" name="BMC Genomics">
        <title>Chromosome level assembly and secondary metabolite potential of the parasitic fungus Cordyceps militaris.</title>
        <authorList>
            <person name="Kramer G.J."/>
            <person name="Nodwell J.R."/>
        </authorList>
    </citation>
    <scope>NUCLEOTIDE SEQUENCE [LARGE SCALE GENOMIC DNA]</scope>
    <source>
        <strain evidence="1 2">ATCC 34164</strain>
    </source>
</reference>
<dbReference type="PANTHER" id="PTHR35802">
    <property type="entry name" value="PROTEASE SYNTHASE AND SPORULATION PROTEIN PAI 2"/>
    <property type="match status" value="1"/>
</dbReference>
<dbReference type="Gene3D" id="2.30.110.10">
    <property type="entry name" value="Electron Transport, Fmn-binding Protein, Chain A"/>
    <property type="match status" value="1"/>
</dbReference>
<sequence>MYLRSDHADADVATLRRLIRENPLGILTTALPSDSFPLLQSSHIPFLLDVEDESSETEQGVLRGHMARANPHSKALVEAATAAGASSDGSLPHEVLVLFNSPVQHYVTPKFYTETKPATGKVVPTWNYAAAQVYGRITVHHDTASSAAAARFLSKQLADLSDMSERAIMGYTGEGAAPTAWKVADAPDRYTALLSKAIIGIEITIDRLQGKFKMSQEMGDGDRAGVVAGFRGLGTELGDRMAATVEERAELKKARKAATQVAH</sequence>
<dbReference type="EMBL" id="CP023322">
    <property type="protein sequence ID" value="ATY59403.1"/>
    <property type="molecule type" value="Genomic_DNA"/>
</dbReference>
<dbReference type="InterPro" id="IPR012349">
    <property type="entry name" value="Split_barrel_FMN-bd"/>
</dbReference>
<dbReference type="Pfam" id="PF04299">
    <property type="entry name" value="FMN_bind_2"/>
    <property type="match status" value="1"/>
</dbReference>
<dbReference type="Proteomes" id="UP000323067">
    <property type="component" value="Chromosome iv"/>
</dbReference>
<name>A0A2H4S8H1_CORMI</name>
<evidence type="ECO:0000313" key="1">
    <source>
        <dbReference type="EMBL" id="ATY59403.1"/>
    </source>
</evidence>
<accession>A0A2H4S8H1</accession>
<evidence type="ECO:0000313" key="2">
    <source>
        <dbReference type="Proteomes" id="UP000323067"/>
    </source>
</evidence>
<organism evidence="1 2">
    <name type="scientific">Cordyceps militaris</name>
    <name type="common">Caterpillar fungus</name>
    <name type="synonym">Clavaria militaris</name>
    <dbReference type="NCBI Taxonomy" id="73501"/>
    <lineage>
        <taxon>Eukaryota</taxon>
        <taxon>Fungi</taxon>
        <taxon>Dikarya</taxon>
        <taxon>Ascomycota</taxon>
        <taxon>Pezizomycotina</taxon>
        <taxon>Sordariomycetes</taxon>
        <taxon>Hypocreomycetidae</taxon>
        <taxon>Hypocreales</taxon>
        <taxon>Cordycipitaceae</taxon>
        <taxon>Cordyceps</taxon>
    </lineage>
</organism>